<name>A0A6I1EHV1_9BURK</name>
<comment type="caution">
    <text evidence="3">The sequence shown here is derived from an EMBL/GenBank/DDBJ whole genome shotgun (WGS) entry which is preliminary data.</text>
</comment>
<proteinExistence type="predicted"/>
<dbReference type="SUPFAM" id="SSF52540">
    <property type="entry name" value="P-loop containing nucleoside triphosphate hydrolases"/>
    <property type="match status" value="1"/>
</dbReference>
<sequence length="469" mass="53462">MNRLECFGRTEELEALEGVCGSRRTAMVIVYGRRRVGKTALIQKVCEERETFWYTAKAWKDEFQLELFSEALSARLGKSGVRYESWTAAFKAYAAAPGEGRRILVIDEFQHIAQKHLGFLSELRVVWDDVLSQKNFLLILLSSAVSYVEKDVLGDRSPLSGRAGIVLKVPPLSFQTVSDFAPEYAADDLVRGYAALGGIPYYWQFLDARQSMEENLALNLLRANGFLHDEPQSLLRQEFRDPSTYNAILRSIAMGASTRSEIAEQSHVDNRTLTKYLTVLGDMDLIEQEFPVFSGPNEPGSASLGRYRLNDSLQKFWFRFLADEPDLIRSQEEAQLKWKEKVEPYFAEFAHEAFAAACREYLFRWRLEGLIPEALTHFGRWWSGDAEIDIVGADKRRQHCIAAACRYRREAADLKVLRSLQKKCALLPVADDAVFSYWIFSRSGFDEALKNEAEAHLNIHLVPMKALLD</sequence>
<feature type="domain" description="DUF234" evidence="2">
    <location>
        <begin position="317"/>
        <end position="410"/>
    </location>
</feature>
<dbReference type="PANTHER" id="PTHR34704:SF1">
    <property type="entry name" value="ATPASE"/>
    <property type="match status" value="1"/>
</dbReference>
<gene>
    <name evidence="3" type="ORF">GBM95_10380</name>
</gene>
<evidence type="ECO:0000313" key="3">
    <source>
        <dbReference type="EMBL" id="KAB7654304.1"/>
    </source>
</evidence>
<dbReference type="RefSeq" id="WP_152159028.1">
    <property type="nucleotide sequence ID" value="NZ_WEHX01000105.1"/>
</dbReference>
<dbReference type="InterPro" id="IPR036390">
    <property type="entry name" value="WH_DNA-bd_sf"/>
</dbReference>
<accession>A0A6I1EHV1</accession>
<dbReference type="OrthoDB" id="9152329at2"/>
<keyword evidence="3" id="KW-0547">Nucleotide-binding</keyword>
<reference evidence="3 4" key="1">
    <citation type="submission" date="2019-10" db="EMBL/GenBank/DDBJ databases">
        <title>Genome diversity of Sutterella seckii.</title>
        <authorList>
            <person name="Chaplin A.V."/>
            <person name="Sokolova S.R."/>
            <person name="Mosin K.A."/>
            <person name="Ivanova E.L."/>
            <person name="Kochetkova T.O."/>
            <person name="Goltsov A.Y."/>
            <person name="Trofimov D.Y."/>
            <person name="Efimov B.A."/>
        </authorList>
    </citation>
    <scope>NUCLEOTIDE SEQUENCE [LARGE SCALE GENOMIC DNA]</scope>
    <source>
        <strain evidence="3 4">ASD393</strain>
    </source>
</reference>
<dbReference type="PANTHER" id="PTHR34704">
    <property type="entry name" value="ATPASE"/>
    <property type="match status" value="1"/>
</dbReference>
<organism evidence="3 4">
    <name type="scientific">Sutterella seckii</name>
    <dbReference type="NCBI Taxonomy" id="1944635"/>
    <lineage>
        <taxon>Bacteria</taxon>
        <taxon>Pseudomonadati</taxon>
        <taxon>Pseudomonadota</taxon>
        <taxon>Betaproteobacteria</taxon>
        <taxon>Burkholderiales</taxon>
        <taxon>Sutterellaceae</taxon>
        <taxon>Sutterella</taxon>
    </lineage>
</organism>
<dbReference type="InterPro" id="IPR027417">
    <property type="entry name" value="P-loop_NTPase"/>
</dbReference>
<dbReference type="Proteomes" id="UP000430564">
    <property type="component" value="Unassembled WGS sequence"/>
</dbReference>
<dbReference type="AlphaFoldDB" id="A0A6I1EHV1"/>
<evidence type="ECO:0000259" key="2">
    <source>
        <dbReference type="Pfam" id="PF03008"/>
    </source>
</evidence>
<dbReference type="Pfam" id="PF01637">
    <property type="entry name" value="ATPase_2"/>
    <property type="match status" value="1"/>
</dbReference>
<dbReference type="InterPro" id="IPR004256">
    <property type="entry name" value="DUF234"/>
</dbReference>
<dbReference type="Gene3D" id="3.40.50.300">
    <property type="entry name" value="P-loop containing nucleotide triphosphate hydrolases"/>
    <property type="match status" value="1"/>
</dbReference>
<dbReference type="SUPFAM" id="SSF46785">
    <property type="entry name" value="Winged helix' DNA-binding domain"/>
    <property type="match status" value="1"/>
</dbReference>
<dbReference type="InterPro" id="IPR011579">
    <property type="entry name" value="ATPase_dom"/>
</dbReference>
<dbReference type="Pfam" id="PF03008">
    <property type="entry name" value="DUF234"/>
    <property type="match status" value="1"/>
</dbReference>
<protein>
    <submittedName>
        <fullName evidence="3">ATP-binding protein</fullName>
    </submittedName>
</protein>
<keyword evidence="3" id="KW-0067">ATP-binding</keyword>
<evidence type="ECO:0000259" key="1">
    <source>
        <dbReference type="Pfam" id="PF01637"/>
    </source>
</evidence>
<dbReference type="EMBL" id="WEHX01000105">
    <property type="protein sequence ID" value="KAB7654304.1"/>
    <property type="molecule type" value="Genomic_DNA"/>
</dbReference>
<feature type="domain" description="ATPase" evidence="1">
    <location>
        <begin position="8"/>
        <end position="202"/>
    </location>
</feature>
<evidence type="ECO:0000313" key="4">
    <source>
        <dbReference type="Proteomes" id="UP000430564"/>
    </source>
</evidence>
<dbReference type="GO" id="GO:0005524">
    <property type="term" value="F:ATP binding"/>
    <property type="evidence" value="ECO:0007669"/>
    <property type="project" value="UniProtKB-KW"/>
</dbReference>